<dbReference type="InterPro" id="IPR012944">
    <property type="entry name" value="SusD_RagB_dom"/>
</dbReference>
<dbReference type="Pfam" id="PF07980">
    <property type="entry name" value="SusD_RagB"/>
    <property type="match status" value="1"/>
</dbReference>
<dbReference type="CDD" id="cd08977">
    <property type="entry name" value="SusD"/>
    <property type="match status" value="1"/>
</dbReference>
<comment type="subcellular location">
    <subcellularLocation>
        <location evidence="1">Cell outer membrane</location>
    </subcellularLocation>
</comment>
<dbReference type="Gene3D" id="1.25.40.390">
    <property type="match status" value="1"/>
</dbReference>
<evidence type="ECO:0000256" key="1">
    <source>
        <dbReference type="ARBA" id="ARBA00004442"/>
    </source>
</evidence>
<keyword evidence="9" id="KW-1185">Reference proteome</keyword>
<evidence type="ECO:0000313" key="9">
    <source>
        <dbReference type="Proteomes" id="UP000198850"/>
    </source>
</evidence>
<evidence type="ECO:0000259" key="6">
    <source>
        <dbReference type="Pfam" id="PF07980"/>
    </source>
</evidence>
<protein>
    <submittedName>
        <fullName evidence="8">SusD family protein</fullName>
    </submittedName>
</protein>
<keyword evidence="4" id="KW-0472">Membrane</keyword>
<keyword evidence="3" id="KW-0732">Signal</keyword>
<dbReference type="SUPFAM" id="SSF48452">
    <property type="entry name" value="TPR-like"/>
    <property type="match status" value="1"/>
</dbReference>
<dbReference type="AlphaFoldDB" id="A0A1H3XFK3"/>
<dbReference type="STRING" id="425514.SAMN05443550_101579"/>
<dbReference type="GO" id="GO:0009279">
    <property type="term" value="C:cell outer membrane"/>
    <property type="evidence" value="ECO:0007669"/>
    <property type="project" value="UniProtKB-SubCell"/>
</dbReference>
<sequence length="505" mass="54244">MTTLKKYKHSINVALLASIMVFGNSCTKDLLNPTPTTSIIDNEAFATPARILSLVNGLYAGVKHGEFYGGRYLIYNEIRGEEFIVNKPNGVTGLDTWNQNVNSNTNEVVSLWSRSYAAINRVNVFLAGLNANSSKVDAATLSLYTGEAEFLRALSYFALVQTYAKPYTFDNGASLGVPLRLVSETTLTGEGTNDLARSTVAQVYAQIIKDLDDAETKLPATPVTPIATTAAFRAFRNTAIALKARVYLTQANYTQVLAESAKIITATAPYQSPNGVSRLESSIATVFSGSYTSTTTSAGTFSESLLSLPFTSTDAPGTQNQLAFYYNNSPGNLEYYLNTAGILANPALSGAASTDARKGFIGSNATVSYLTKFKTASPFTDYIPVIRYAEVLLNAAEAYARTGELANATALLYAVRRRSDASYTFAAEDIGSQASLVNTILTERRIELLGEGFRAPDLKRTLQTLPAKVSPQSGTSPAVAPTASNYIWPISGPELQNNKLIVPNP</sequence>
<accession>A0A1H3XFK3</accession>
<dbReference type="InterPro" id="IPR033985">
    <property type="entry name" value="SusD-like_N"/>
</dbReference>
<dbReference type="Pfam" id="PF14322">
    <property type="entry name" value="SusD-like_3"/>
    <property type="match status" value="1"/>
</dbReference>
<evidence type="ECO:0000259" key="7">
    <source>
        <dbReference type="Pfam" id="PF14322"/>
    </source>
</evidence>
<evidence type="ECO:0000256" key="2">
    <source>
        <dbReference type="ARBA" id="ARBA00006275"/>
    </source>
</evidence>
<dbReference type="Proteomes" id="UP000198850">
    <property type="component" value="Unassembled WGS sequence"/>
</dbReference>
<feature type="domain" description="RagB/SusD" evidence="6">
    <location>
        <begin position="373"/>
        <end position="505"/>
    </location>
</feature>
<dbReference type="EMBL" id="FNRA01000001">
    <property type="protein sequence ID" value="SDZ97328.1"/>
    <property type="molecule type" value="Genomic_DNA"/>
</dbReference>
<evidence type="ECO:0000256" key="3">
    <source>
        <dbReference type="ARBA" id="ARBA00022729"/>
    </source>
</evidence>
<comment type="similarity">
    <text evidence="2">Belongs to the SusD family.</text>
</comment>
<feature type="domain" description="SusD-like N-terminal" evidence="7">
    <location>
        <begin position="94"/>
        <end position="248"/>
    </location>
</feature>
<evidence type="ECO:0000313" key="8">
    <source>
        <dbReference type="EMBL" id="SDZ97328.1"/>
    </source>
</evidence>
<dbReference type="InterPro" id="IPR011990">
    <property type="entry name" value="TPR-like_helical_dom_sf"/>
</dbReference>
<gene>
    <name evidence="8" type="ORF">SAMN05443550_101579</name>
</gene>
<name>A0A1H3XFK3_9SPHI</name>
<keyword evidence="5" id="KW-0998">Cell outer membrane</keyword>
<organism evidence="8 9">
    <name type="scientific">Pedobacter hartonius</name>
    <dbReference type="NCBI Taxonomy" id="425514"/>
    <lineage>
        <taxon>Bacteria</taxon>
        <taxon>Pseudomonadati</taxon>
        <taxon>Bacteroidota</taxon>
        <taxon>Sphingobacteriia</taxon>
        <taxon>Sphingobacteriales</taxon>
        <taxon>Sphingobacteriaceae</taxon>
        <taxon>Pedobacter</taxon>
    </lineage>
</organism>
<evidence type="ECO:0000256" key="4">
    <source>
        <dbReference type="ARBA" id="ARBA00023136"/>
    </source>
</evidence>
<dbReference type="OrthoDB" id="9792139at2"/>
<reference evidence="8 9" key="1">
    <citation type="submission" date="2016-10" db="EMBL/GenBank/DDBJ databases">
        <authorList>
            <person name="de Groot N.N."/>
        </authorList>
    </citation>
    <scope>NUCLEOTIDE SEQUENCE [LARGE SCALE GENOMIC DNA]</scope>
    <source>
        <strain evidence="8 9">DSM 19033</strain>
    </source>
</reference>
<evidence type="ECO:0000256" key="5">
    <source>
        <dbReference type="ARBA" id="ARBA00023237"/>
    </source>
</evidence>
<dbReference type="RefSeq" id="WP_090554948.1">
    <property type="nucleotide sequence ID" value="NZ_FNRA01000001.1"/>
</dbReference>
<proteinExistence type="inferred from homology"/>